<feature type="compositionally biased region" description="Polar residues" evidence="1">
    <location>
        <begin position="16"/>
        <end position="26"/>
    </location>
</feature>
<feature type="compositionally biased region" description="Basic and acidic residues" evidence="1">
    <location>
        <begin position="45"/>
        <end position="81"/>
    </location>
</feature>
<reference evidence="2 3" key="1">
    <citation type="submission" date="2020-09" db="EMBL/GenBank/DDBJ databases">
        <title>Paenibacillus sp. CAU 1523 isolated from sand of Haeundae Beach.</title>
        <authorList>
            <person name="Kim W."/>
        </authorList>
    </citation>
    <scope>NUCLEOTIDE SEQUENCE [LARGE SCALE GENOMIC DNA]</scope>
    <source>
        <strain evidence="2 3">CAU 1523</strain>
    </source>
</reference>
<dbReference type="RefSeq" id="WP_192023532.1">
    <property type="nucleotide sequence ID" value="NZ_JACYTN010000001.1"/>
</dbReference>
<comment type="caution">
    <text evidence="2">The sequence shown here is derived from an EMBL/GenBank/DDBJ whole genome shotgun (WGS) entry which is preliminary data.</text>
</comment>
<name>A0ABR9ATT1_9BACL</name>
<feature type="compositionally biased region" description="Basic and acidic residues" evidence="1">
    <location>
        <begin position="97"/>
        <end position="108"/>
    </location>
</feature>
<protein>
    <submittedName>
        <fullName evidence="2">Uncharacterized protein</fullName>
    </submittedName>
</protein>
<evidence type="ECO:0000313" key="3">
    <source>
        <dbReference type="Proteomes" id="UP000634529"/>
    </source>
</evidence>
<accession>A0ABR9ATT1</accession>
<organism evidence="2 3">
    <name type="scientific">Paenibacillus arenosi</name>
    <dbReference type="NCBI Taxonomy" id="2774142"/>
    <lineage>
        <taxon>Bacteria</taxon>
        <taxon>Bacillati</taxon>
        <taxon>Bacillota</taxon>
        <taxon>Bacilli</taxon>
        <taxon>Bacillales</taxon>
        <taxon>Paenibacillaceae</taxon>
        <taxon>Paenibacillus</taxon>
    </lineage>
</organism>
<evidence type="ECO:0000256" key="1">
    <source>
        <dbReference type="SAM" id="MobiDB-lite"/>
    </source>
</evidence>
<sequence>MNLKPVELQVAIPRTQEASTIQNQMQHRPGAEQSMLNHHAAKQIEISRQRGEEVDATADGRIRDDGQNGGHKGDDKSRQQRSESQGENQAETIAAEHPYKGKHIDFSV</sequence>
<feature type="compositionally biased region" description="Polar residues" evidence="1">
    <location>
        <begin position="82"/>
        <end position="91"/>
    </location>
</feature>
<gene>
    <name evidence="2" type="ORF">IFO66_02120</name>
</gene>
<evidence type="ECO:0000313" key="2">
    <source>
        <dbReference type="EMBL" id="MBD8497089.1"/>
    </source>
</evidence>
<dbReference type="Proteomes" id="UP000634529">
    <property type="component" value="Unassembled WGS sequence"/>
</dbReference>
<feature type="region of interest" description="Disordered" evidence="1">
    <location>
        <begin position="1"/>
        <end position="108"/>
    </location>
</feature>
<proteinExistence type="predicted"/>
<dbReference type="EMBL" id="JACYTN010000001">
    <property type="protein sequence ID" value="MBD8497089.1"/>
    <property type="molecule type" value="Genomic_DNA"/>
</dbReference>
<keyword evidence="3" id="KW-1185">Reference proteome</keyword>